<accession>A0A2R7UJS5</accession>
<comment type="caution">
    <text evidence="1">The sequence shown here is derived from an EMBL/GenBank/DDBJ whole genome shotgun (WGS) entry which is preliminary data.</text>
</comment>
<organism evidence="1 2">
    <name type="scientific">Pseudomonas plecoglossicida</name>
    <dbReference type="NCBI Taxonomy" id="70775"/>
    <lineage>
        <taxon>Bacteria</taxon>
        <taxon>Pseudomonadati</taxon>
        <taxon>Pseudomonadota</taxon>
        <taxon>Gammaproteobacteria</taxon>
        <taxon>Pseudomonadales</taxon>
        <taxon>Pseudomonadaceae</taxon>
        <taxon>Pseudomonas</taxon>
    </lineage>
</organism>
<evidence type="ECO:0000313" key="2">
    <source>
        <dbReference type="Proteomes" id="UP000244874"/>
    </source>
</evidence>
<name>A0A2R7UJS5_PSEDL</name>
<gene>
    <name evidence="1" type="ORF">DBB42_14440</name>
</gene>
<dbReference type="EMBL" id="QANO01000115">
    <property type="protein sequence ID" value="PTU51662.1"/>
    <property type="molecule type" value="Genomic_DNA"/>
</dbReference>
<sequence length="73" mass="8243">MSARRCLPARADKKHEGAALRPFRDTRPLLKVLRSFHLQRNTCRSGLVSRKGCEAAPSVFQLSRITSASRLQH</sequence>
<proteinExistence type="predicted"/>
<protein>
    <submittedName>
        <fullName evidence="1">Uncharacterized protein</fullName>
    </submittedName>
</protein>
<evidence type="ECO:0000313" key="1">
    <source>
        <dbReference type="EMBL" id="PTU51662.1"/>
    </source>
</evidence>
<dbReference type="AlphaFoldDB" id="A0A2R7UJS5"/>
<dbReference type="Proteomes" id="UP000244874">
    <property type="component" value="Unassembled WGS sequence"/>
</dbReference>
<reference evidence="1 2" key="1">
    <citation type="submission" date="2018-04" db="EMBL/GenBank/DDBJ databases">
        <authorList>
            <person name="Go L.Y."/>
            <person name="Mitchell J.A."/>
        </authorList>
    </citation>
    <scope>NUCLEOTIDE SEQUENCE [LARGE SCALE GENOMIC DNA]</scope>
    <source>
        <strain evidence="1 2">KCJK7865</strain>
    </source>
</reference>